<name>A0A915D2J9_9BILA</name>
<keyword evidence="1" id="KW-1185">Reference proteome</keyword>
<dbReference type="WBParaSite" id="jg1488">
    <property type="protein sequence ID" value="jg1488"/>
    <property type="gene ID" value="jg1488"/>
</dbReference>
<proteinExistence type="predicted"/>
<evidence type="ECO:0000313" key="2">
    <source>
        <dbReference type="WBParaSite" id="jg1488"/>
    </source>
</evidence>
<evidence type="ECO:0000313" key="1">
    <source>
        <dbReference type="Proteomes" id="UP000887574"/>
    </source>
</evidence>
<dbReference type="Proteomes" id="UP000887574">
    <property type="component" value="Unplaced"/>
</dbReference>
<dbReference type="AlphaFoldDB" id="A0A915D2J9"/>
<accession>A0A915D2J9</accession>
<protein>
    <submittedName>
        <fullName evidence="2">Uncharacterized protein</fullName>
    </submittedName>
</protein>
<reference evidence="2" key="1">
    <citation type="submission" date="2022-11" db="UniProtKB">
        <authorList>
            <consortium name="WormBaseParasite"/>
        </authorList>
    </citation>
    <scope>IDENTIFICATION</scope>
</reference>
<organism evidence="1 2">
    <name type="scientific">Ditylenchus dipsaci</name>
    <dbReference type="NCBI Taxonomy" id="166011"/>
    <lineage>
        <taxon>Eukaryota</taxon>
        <taxon>Metazoa</taxon>
        <taxon>Ecdysozoa</taxon>
        <taxon>Nematoda</taxon>
        <taxon>Chromadorea</taxon>
        <taxon>Rhabditida</taxon>
        <taxon>Tylenchina</taxon>
        <taxon>Tylenchomorpha</taxon>
        <taxon>Sphaerularioidea</taxon>
        <taxon>Anguinidae</taxon>
        <taxon>Anguininae</taxon>
        <taxon>Ditylenchus</taxon>
    </lineage>
</organism>
<sequence length="93" mass="10491">MAKAAKKSRRCWRFGFSKKAIKRVKKSKEGPKRACNDATCTGSLKIALELLKAARDLKLMKAAGAEWKTVEDKSKWKNWLLTTRSAFQDESAS</sequence>